<name>A0A9N9IPE9_FUNMO</name>
<dbReference type="EMBL" id="CAJVPP010021598">
    <property type="protein sequence ID" value="CAG8743156.1"/>
    <property type="molecule type" value="Genomic_DNA"/>
</dbReference>
<feature type="non-terminal residue" evidence="1">
    <location>
        <position position="1"/>
    </location>
</feature>
<gene>
    <name evidence="1" type="ORF">FMOSSE_LOCUS16261</name>
</gene>
<accession>A0A9N9IPE9</accession>
<sequence length="43" mass="4978">KFVTANCISAAKYCVMLKETNDRMGTICLDTDYQIFRKNKLVM</sequence>
<organism evidence="1 2">
    <name type="scientific">Funneliformis mosseae</name>
    <name type="common">Endomycorrhizal fungus</name>
    <name type="synonym">Glomus mosseae</name>
    <dbReference type="NCBI Taxonomy" id="27381"/>
    <lineage>
        <taxon>Eukaryota</taxon>
        <taxon>Fungi</taxon>
        <taxon>Fungi incertae sedis</taxon>
        <taxon>Mucoromycota</taxon>
        <taxon>Glomeromycotina</taxon>
        <taxon>Glomeromycetes</taxon>
        <taxon>Glomerales</taxon>
        <taxon>Glomeraceae</taxon>
        <taxon>Funneliformis</taxon>
    </lineage>
</organism>
<protein>
    <submittedName>
        <fullName evidence="1">4709_t:CDS:1</fullName>
    </submittedName>
</protein>
<evidence type="ECO:0000313" key="2">
    <source>
        <dbReference type="Proteomes" id="UP000789375"/>
    </source>
</evidence>
<comment type="caution">
    <text evidence="1">The sequence shown here is derived from an EMBL/GenBank/DDBJ whole genome shotgun (WGS) entry which is preliminary data.</text>
</comment>
<reference evidence="1" key="1">
    <citation type="submission" date="2021-06" db="EMBL/GenBank/DDBJ databases">
        <authorList>
            <person name="Kallberg Y."/>
            <person name="Tangrot J."/>
            <person name="Rosling A."/>
        </authorList>
    </citation>
    <scope>NUCLEOTIDE SEQUENCE</scope>
    <source>
        <strain evidence="1">87-6 pot B 2015</strain>
    </source>
</reference>
<evidence type="ECO:0000313" key="1">
    <source>
        <dbReference type="EMBL" id="CAG8743156.1"/>
    </source>
</evidence>
<dbReference type="AlphaFoldDB" id="A0A9N9IPE9"/>
<proteinExistence type="predicted"/>
<feature type="non-terminal residue" evidence="1">
    <location>
        <position position="43"/>
    </location>
</feature>
<keyword evidence="2" id="KW-1185">Reference proteome</keyword>
<dbReference type="Proteomes" id="UP000789375">
    <property type="component" value="Unassembled WGS sequence"/>
</dbReference>